<proteinExistence type="predicted"/>
<comment type="caution">
    <text evidence="1">The sequence shown here is derived from an EMBL/GenBank/DDBJ whole genome shotgun (WGS) entry which is preliminary data.</text>
</comment>
<dbReference type="Proteomes" id="UP000223968">
    <property type="component" value="Unassembled WGS sequence"/>
</dbReference>
<sequence length="157" mass="17540">MGLLFRPLQLSMLSQLKNRQCHDTAKRLTIRSKLAKSSRTDTESLQSLATARILLFGSPEMKGPEKQYASLKVSIQHDNANFSPVLNEVNMLRRLGKFAEGSDHTGVDFTRLAQDIFEIDAPPPLSGKHYGIASKPQGQRIRKLQEISAGGFCQRFL</sequence>
<protein>
    <submittedName>
        <fullName evidence="1">Uncharacterized protein</fullName>
    </submittedName>
</protein>
<dbReference type="AlphaFoldDB" id="A0A2B7XSD6"/>
<organism evidence="1 2">
    <name type="scientific">Helicocarpus griseus UAMH5409</name>
    <dbReference type="NCBI Taxonomy" id="1447875"/>
    <lineage>
        <taxon>Eukaryota</taxon>
        <taxon>Fungi</taxon>
        <taxon>Dikarya</taxon>
        <taxon>Ascomycota</taxon>
        <taxon>Pezizomycotina</taxon>
        <taxon>Eurotiomycetes</taxon>
        <taxon>Eurotiomycetidae</taxon>
        <taxon>Onygenales</taxon>
        <taxon>Ajellomycetaceae</taxon>
        <taxon>Helicocarpus</taxon>
    </lineage>
</organism>
<gene>
    <name evidence="1" type="ORF">AJ79_04800</name>
</gene>
<dbReference type="EMBL" id="PDNB01000071">
    <property type="protein sequence ID" value="PGH11542.1"/>
    <property type="molecule type" value="Genomic_DNA"/>
</dbReference>
<dbReference type="OrthoDB" id="5979581at2759"/>
<accession>A0A2B7XSD6</accession>
<evidence type="ECO:0000313" key="2">
    <source>
        <dbReference type="Proteomes" id="UP000223968"/>
    </source>
</evidence>
<reference evidence="1 2" key="1">
    <citation type="submission" date="2017-10" db="EMBL/GenBank/DDBJ databases">
        <title>Comparative genomics in systemic dimorphic fungi from Ajellomycetaceae.</title>
        <authorList>
            <person name="Munoz J.F."/>
            <person name="Mcewen J.G."/>
            <person name="Clay O.K."/>
            <person name="Cuomo C.A."/>
        </authorList>
    </citation>
    <scope>NUCLEOTIDE SEQUENCE [LARGE SCALE GENOMIC DNA]</scope>
    <source>
        <strain evidence="1 2">UAMH5409</strain>
    </source>
</reference>
<name>A0A2B7XSD6_9EURO</name>
<keyword evidence="2" id="KW-1185">Reference proteome</keyword>
<evidence type="ECO:0000313" key="1">
    <source>
        <dbReference type="EMBL" id="PGH11542.1"/>
    </source>
</evidence>